<gene>
    <name evidence="1" type="ORF">OHX15_17075</name>
</gene>
<comment type="caution">
    <text evidence="1">The sequence shown here is derived from an EMBL/GenBank/DDBJ whole genome shotgun (WGS) entry which is preliminary data.</text>
</comment>
<dbReference type="EMBL" id="JAOXLN010000017">
    <property type="protein sequence ID" value="MDZ5087103.1"/>
    <property type="molecule type" value="Genomic_DNA"/>
</dbReference>
<keyword evidence="2" id="KW-1185">Reference proteome</keyword>
<evidence type="ECO:0000313" key="2">
    <source>
        <dbReference type="Proteomes" id="UP001289645"/>
    </source>
</evidence>
<dbReference type="Proteomes" id="UP001289645">
    <property type="component" value="Unassembled WGS sequence"/>
</dbReference>
<sequence length="621" mass="64824">MGSERTLMFYGDTSSTSLSFPVPTGLRPATLNATLDLPFPVRSGTLSVLQDERLVSRIGLPTTDLAPVVLPLDAVEVTDDTVTVTLRLSALAEDGYCLDQENAVGLLNGSVTYIGTEPVPTTVADFLPPILRAVTLGVPESPSQAESDAAVQLAAALQAKFRGQSPRVVLVPLPGEDTTIAGPAEPFERRIVIREGGPEGVSLMAGEVPQLLFSGSAEQLADQIRLLTDGSLSLAVSTSVVAGDMRPPTPPAIGDSTTVSQLGALSLSNVGVAPQVSLPLDQTRFGHPTEGFRVHLMGTHTPAPAEVGARLTASVNGDVIDSWGTGPDSTIDHWIDIPDRLVTRYTNLVVGMDTSGNTGRCGEFRPITLTIDGSTVVESTPASPPIPPGFGSLPQALMPRMQVGLTPGNFADTERAIQIVVGLQRLSVVPLLTEVTPIEAALDSQEPAVLISADGWDYDSVALPVSSRDQSLTLVGIGDDDAETTLTLNPGIRFGSLQTVFDGQRALLVATSNGAPAQLDDLLRRLNDDPRGWSALRGSAVVAIEGSEPQMVPDRTPVSVYGPAPSDAQTDAQDQGGPGLSHAWIAASVVAAIGIGAAAYWIGRRRRPASTEPRTTPGSPD</sequence>
<organism evidence="1 2">
    <name type="scientific">Mycolicibacterium parafortuitum</name>
    <name type="common">Mycobacterium parafortuitum</name>
    <dbReference type="NCBI Taxonomy" id="39692"/>
    <lineage>
        <taxon>Bacteria</taxon>
        <taxon>Bacillati</taxon>
        <taxon>Actinomycetota</taxon>
        <taxon>Actinomycetes</taxon>
        <taxon>Mycobacteriales</taxon>
        <taxon>Mycobacteriaceae</taxon>
        <taxon>Mycolicibacterium</taxon>
    </lineage>
</organism>
<proteinExistence type="predicted"/>
<name>A0ACC6MJN3_MYCPF</name>
<protein>
    <submittedName>
        <fullName evidence="1">Uncharacterized protein</fullName>
    </submittedName>
</protein>
<evidence type="ECO:0000313" key="1">
    <source>
        <dbReference type="EMBL" id="MDZ5087103.1"/>
    </source>
</evidence>
<reference evidence="1 2" key="1">
    <citation type="journal article" date="2021" name="Chemosphere">
        <title>Bioballs carrying a syntrophic Rhodococcus and Mycolicibacterium consortium for simultaneous sorption and biodegradation of fuel oil in contaminated freshwater.</title>
        <authorList>
            <person name="Naloka K."/>
            <person name="Polrit D."/>
            <person name="Muangchinda C."/>
            <person name="Thoetkiattikul H."/>
            <person name="Pinyakong O."/>
        </authorList>
    </citation>
    <scope>NUCLEOTIDE SEQUENCE [LARGE SCALE GENOMIC DNA]</scope>
    <source>
        <strain evidence="1 2">J101</strain>
    </source>
</reference>
<accession>A0ACC6MJN3</accession>